<dbReference type="AlphaFoldDB" id="A0AAV5SQI4"/>
<evidence type="ECO:0000259" key="9">
    <source>
        <dbReference type="Pfam" id="PF04905"/>
    </source>
</evidence>
<evidence type="ECO:0000313" key="11">
    <source>
        <dbReference type="Proteomes" id="UP001432027"/>
    </source>
</evidence>
<dbReference type="InterPro" id="IPR013761">
    <property type="entry name" value="SAM/pointed_sf"/>
</dbReference>
<evidence type="ECO:0000256" key="5">
    <source>
        <dbReference type="ARBA" id="ARBA00023163"/>
    </source>
</evidence>
<dbReference type="InterPro" id="IPR039040">
    <property type="entry name" value="NAB_fam"/>
</dbReference>
<feature type="compositionally biased region" description="Low complexity" evidence="7">
    <location>
        <begin position="596"/>
        <end position="609"/>
    </location>
</feature>
<comment type="caution">
    <text evidence="10">The sequence shown here is derived from an EMBL/GenBank/DDBJ whole genome shotgun (WGS) entry which is preliminary data.</text>
</comment>
<dbReference type="EMBL" id="BTSX01000002">
    <property type="protein sequence ID" value="GMS82419.1"/>
    <property type="molecule type" value="Genomic_DNA"/>
</dbReference>
<comment type="subcellular location">
    <subcellularLocation>
        <location evidence="1">Nucleus</location>
    </subcellularLocation>
</comment>
<feature type="non-terminal residue" evidence="10">
    <location>
        <position position="1"/>
    </location>
</feature>
<reference evidence="10" key="1">
    <citation type="submission" date="2023-10" db="EMBL/GenBank/DDBJ databases">
        <title>Genome assembly of Pristionchus species.</title>
        <authorList>
            <person name="Yoshida K."/>
            <person name="Sommer R.J."/>
        </authorList>
    </citation>
    <scope>NUCLEOTIDE SEQUENCE</scope>
    <source>
        <strain evidence="10">RS0144</strain>
    </source>
</reference>
<name>A0AAV5SQI4_9BILA</name>
<dbReference type="GO" id="GO:0005634">
    <property type="term" value="C:nucleus"/>
    <property type="evidence" value="ECO:0007669"/>
    <property type="project" value="UniProtKB-SubCell"/>
</dbReference>
<evidence type="ECO:0000256" key="4">
    <source>
        <dbReference type="ARBA" id="ARBA00023015"/>
    </source>
</evidence>
<dbReference type="PANTHER" id="PTHR12623">
    <property type="entry name" value="NGFI-A BINDING PROTEIN"/>
    <property type="match status" value="1"/>
</dbReference>
<feature type="domain" description="NAB co-repressor" evidence="9">
    <location>
        <begin position="395"/>
        <end position="517"/>
    </location>
</feature>
<proteinExistence type="inferred from homology"/>
<keyword evidence="6" id="KW-0539">Nucleus</keyword>
<evidence type="ECO:0000256" key="3">
    <source>
        <dbReference type="ARBA" id="ARBA00022491"/>
    </source>
</evidence>
<organism evidence="10 11">
    <name type="scientific">Pristionchus entomophagus</name>
    <dbReference type="NCBI Taxonomy" id="358040"/>
    <lineage>
        <taxon>Eukaryota</taxon>
        <taxon>Metazoa</taxon>
        <taxon>Ecdysozoa</taxon>
        <taxon>Nematoda</taxon>
        <taxon>Chromadorea</taxon>
        <taxon>Rhabditida</taxon>
        <taxon>Rhabditina</taxon>
        <taxon>Diplogasteromorpha</taxon>
        <taxon>Diplogasteroidea</taxon>
        <taxon>Neodiplogasteridae</taxon>
        <taxon>Pristionchus</taxon>
    </lineage>
</organism>
<comment type="similarity">
    <text evidence="2">Belongs to the NAB family.</text>
</comment>
<evidence type="ECO:0000256" key="1">
    <source>
        <dbReference type="ARBA" id="ARBA00004123"/>
    </source>
</evidence>
<evidence type="ECO:0000256" key="2">
    <source>
        <dbReference type="ARBA" id="ARBA00008864"/>
    </source>
</evidence>
<dbReference type="Pfam" id="PF04904">
    <property type="entry name" value="SAM_NCD1"/>
    <property type="match status" value="1"/>
</dbReference>
<dbReference type="PANTHER" id="PTHR12623:SF10">
    <property type="entry name" value="NGFI-A-BINDING PROTEIN HOMOLOG"/>
    <property type="match status" value="1"/>
</dbReference>
<evidence type="ECO:0000259" key="8">
    <source>
        <dbReference type="Pfam" id="PF04904"/>
    </source>
</evidence>
<dbReference type="GO" id="GO:0003712">
    <property type="term" value="F:transcription coregulator activity"/>
    <property type="evidence" value="ECO:0007669"/>
    <property type="project" value="InterPro"/>
</dbReference>
<dbReference type="Pfam" id="PF04905">
    <property type="entry name" value="NCD2"/>
    <property type="match status" value="1"/>
</dbReference>
<dbReference type="InterPro" id="IPR006989">
    <property type="entry name" value="NAB_co-repressor_dom"/>
</dbReference>
<keyword evidence="3" id="KW-0678">Repressor</keyword>
<dbReference type="InterPro" id="IPR006988">
    <property type="entry name" value="Nab_N"/>
</dbReference>
<protein>
    <submittedName>
        <fullName evidence="10">Uncharacterized protein</fullName>
    </submittedName>
</protein>
<dbReference type="Proteomes" id="UP001432027">
    <property type="component" value="Unassembled WGS sequence"/>
</dbReference>
<evidence type="ECO:0000256" key="7">
    <source>
        <dbReference type="SAM" id="MobiDB-lite"/>
    </source>
</evidence>
<dbReference type="InterPro" id="IPR038398">
    <property type="entry name" value="NCD2_sf"/>
</dbReference>
<evidence type="ECO:0000313" key="10">
    <source>
        <dbReference type="EMBL" id="GMS82419.1"/>
    </source>
</evidence>
<dbReference type="Gene3D" id="1.20.120.2010">
    <property type="entry name" value="NAB conserved domain 2"/>
    <property type="match status" value="1"/>
</dbReference>
<feature type="compositionally biased region" description="Basic and acidic residues" evidence="7">
    <location>
        <begin position="529"/>
        <end position="538"/>
    </location>
</feature>
<feature type="domain" description="Nab N-terminal" evidence="8">
    <location>
        <begin position="156"/>
        <end position="233"/>
    </location>
</feature>
<feature type="region of interest" description="Disordered" evidence="7">
    <location>
        <begin position="590"/>
        <end position="609"/>
    </location>
</feature>
<feature type="compositionally biased region" description="Low complexity" evidence="7">
    <location>
        <begin position="128"/>
        <end position="145"/>
    </location>
</feature>
<dbReference type="FunFam" id="1.20.120.2010:FF:000001">
    <property type="entry name" value="NGFI-A-binding protein 1 isoform X1"/>
    <property type="match status" value="1"/>
</dbReference>
<dbReference type="Gene3D" id="1.10.150.50">
    <property type="entry name" value="Transcription Factor, Ets-1"/>
    <property type="match status" value="1"/>
</dbReference>
<keyword evidence="4" id="KW-0805">Transcription regulation</keyword>
<gene>
    <name evidence="10" type="ORF">PENTCL1PPCAC_4594</name>
</gene>
<dbReference type="GO" id="GO:0045892">
    <property type="term" value="P:negative regulation of DNA-templated transcription"/>
    <property type="evidence" value="ECO:0007669"/>
    <property type="project" value="InterPro"/>
</dbReference>
<keyword evidence="5" id="KW-0804">Transcription</keyword>
<evidence type="ECO:0000256" key="6">
    <source>
        <dbReference type="ARBA" id="ARBA00023242"/>
    </source>
</evidence>
<feature type="region of interest" description="Disordered" evidence="7">
    <location>
        <begin position="113"/>
        <end position="155"/>
    </location>
</feature>
<feature type="region of interest" description="Disordered" evidence="7">
    <location>
        <begin position="512"/>
        <end position="583"/>
    </location>
</feature>
<feature type="compositionally biased region" description="Polar residues" evidence="7">
    <location>
        <begin position="513"/>
        <end position="528"/>
    </location>
</feature>
<keyword evidence="11" id="KW-1185">Reference proteome</keyword>
<sequence length="609" mass="65107">AGPRRAEHRRGYLIARRANTDRSRYCILDTVSLPRIPNPLKTTQALKGCLPQVQKPVQTIPPAIILDRITSEFAATVLHFLEQNWRIKSIVDPIDSKQTTVVRSIGAWDDDVSEMSSTTTAPVGAGDQTPSPSSSSTNASQATQQHNRPSAVARPPSTVSEWQLLAILHRANLLQYYDVFIDKGGDDVNQIMCSDESEFLEIMSIVGMLSKPLHVRRLQRALAQYSNDPTAFNLAAIPHIGAPPVSAYPMGLGASDPVQLFNPASLSALTSVSASSAPSSSSTLTASSSTIIAPPPLCSLAATIDAVASVPTVTAPSPNLLMSSSTSPTPVTRTPQYAQLLSSIGGTANVLQGDYLQYLMENNQHSGPSPSPLHDDFVALGEFDPNSETGETPVLSDAQIGRLTACSQAAVAKLSPRAPKLVQNKKKISQDVLDLMAMQPTNPKRPDEFRKFSAIYGRFDAKRKADKALTLHEVSVNEAAAQICMLVPALLTRRDELFTLSRQVVKDAGYHYTKSNSTGLPRSASSSETRGKRMKSETPTEGAASPRSQESASPPLNVVDEDPVPPVAKRAKSSPNVGATKSLLDRWAAERIAKTSSSSDAGGSSSDPK</sequence>
<accession>A0AAV5SQI4</accession>